<dbReference type="Pfam" id="PF00126">
    <property type="entry name" value="HTH_1"/>
    <property type="match status" value="1"/>
</dbReference>
<dbReference type="OrthoDB" id="8455878at2"/>
<evidence type="ECO:0000259" key="7">
    <source>
        <dbReference type="PROSITE" id="PS50931"/>
    </source>
</evidence>
<evidence type="ECO:0000313" key="8">
    <source>
        <dbReference type="EMBL" id="GAK73251.1"/>
    </source>
</evidence>
<keyword evidence="3" id="KW-0805">Transcription regulation</keyword>
<evidence type="ECO:0000256" key="6">
    <source>
        <dbReference type="ARBA" id="ARBA00023163"/>
    </source>
</evidence>
<dbReference type="SUPFAM" id="SSF46785">
    <property type="entry name" value="Winged helix' DNA-binding domain"/>
    <property type="match status" value="1"/>
</dbReference>
<feature type="domain" description="HTH lysR-type" evidence="7">
    <location>
        <begin position="12"/>
        <end position="69"/>
    </location>
</feature>
<dbReference type="eggNOG" id="COG0583">
    <property type="taxonomic scope" value="Bacteria"/>
</dbReference>
<keyword evidence="2" id="KW-0536">Nodulation</keyword>
<evidence type="ECO:0000256" key="2">
    <source>
        <dbReference type="ARBA" id="ARBA00022458"/>
    </source>
</evidence>
<keyword evidence="5" id="KW-0010">Activator</keyword>
<dbReference type="Proteomes" id="UP000028701">
    <property type="component" value="Unassembled WGS sequence"/>
</dbReference>
<keyword evidence="4" id="KW-0238">DNA-binding</keyword>
<dbReference type="Pfam" id="PF03466">
    <property type="entry name" value="LysR_substrate"/>
    <property type="match status" value="1"/>
</dbReference>
<keyword evidence="6" id="KW-0804">Transcription</keyword>
<dbReference type="EMBL" id="BBJU01000034">
    <property type="protein sequence ID" value="GAK73251.1"/>
    <property type="molecule type" value="Genomic_DNA"/>
</dbReference>
<evidence type="ECO:0000256" key="3">
    <source>
        <dbReference type="ARBA" id="ARBA00023015"/>
    </source>
</evidence>
<dbReference type="InterPro" id="IPR036388">
    <property type="entry name" value="WH-like_DNA-bd_sf"/>
</dbReference>
<proteinExistence type="inferred from homology"/>
<evidence type="ECO:0000256" key="1">
    <source>
        <dbReference type="ARBA" id="ARBA00009437"/>
    </source>
</evidence>
<dbReference type="PRINTS" id="PR00039">
    <property type="entry name" value="HTHLYSR"/>
</dbReference>
<evidence type="ECO:0000256" key="4">
    <source>
        <dbReference type="ARBA" id="ARBA00023125"/>
    </source>
</evidence>
<evidence type="ECO:0000313" key="9">
    <source>
        <dbReference type="Proteomes" id="UP000028701"/>
    </source>
</evidence>
<dbReference type="PANTHER" id="PTHR30118">
    <property type="entry name" value="HTH-TYPE TRANSCRIPTIONAL REGULATOR LEUO-RELATED"/>
    <property type="match status" value="1"/>
</dbReference>
<dbReference type="GO" id="GO:0003700">
    <property type="term" value="F:DNA-binding transcription factor activity"/>
    <property type="evidence" value="ECO:0007669"/>
    <property type="project" value="InterPro"/>
</dbReference>
<gene>
    <name evidence="8" type="ORF">RRU01S_34_00060</name>
</gene>
<dbReference type="GO" id="GO:0003677">
    <property type="term" value="F:DNA binding"/>
    <property type="evidence" value="ECO:0007669"/>
    <property type="project" value="UniProtKB-KW"/>
</dbReference>
<reference evidence="8 9" key="1">
    <citation type="submission" date="2014-08" db="EMBL/GenBank/DDBJ databases">
        <title>Whole genome shotgun sequence of Rhizobium rubi NBRC 13261.</title>
        <authorList>
            <person name="Katano-Makiyama Y."/>
            <person name="Hosoyama A."/>
            <person name="Hashimoto M."/>
            <person name="Hosoyama Y."/>
            <person name="Noguchi M."/>
            <person name="Tsuchikane K."/>
            <person name="Uohara A."/>
            <person name="Ohji S."/>
            <person name="Ichikawa N."/>
            <person name="Kimura A."/>
            <person name="Yamazoe A."/>
            <person name="Fujita N."/>
        </authorList>
    </citation>
    <scope>NUCLEOTIDE SEQUENCE [LARGE SCALE GENOMIC DNA]</scope>
    <source>
        <strain evidence="8 9">NBRC 13261</strain>
    </source>
</reference>
<name>A0A081D2V5_9HYPH</name>
<dbReference type="PROSITE" id="PS50931">
    <property type="entry name" value="HTH_LYSR"/>
    <property type="match status" value="1"/>
</dbReference>
<sequence length="328" mass="36042">MTTIDHFNLRSFDLNLLVAFDALIAEGNVTKAARRLKIQQPAMSHSLSTLRVLLQDELFIRVGQVMQPTARARSLAAPVRHALRQAQMALTGNFAFDPTTEERTFRIAMSPEIELLLIPELTMRLRRDAPGIKVLARVFPYEAMEPSLEDGSIDVAVGCTYTKTSRRYFETLYEPEMACCYNPALLALSNPVELSDYLSAEHATISQNETLQGCIKDALELAGVELNVITAAPGYMSVLSTAQVAPVIATVPSRIADRYAALLGLEVSPVPVRLSFPAVRMVWASHADGDPANGWLRHQIRDILGSTVDRHQNSDVPVSGDSVVPHHS</sequence>
<dbReference type="InterPro" id="IPR005119">
    <property type="entry name" value="LysR_subst-bd"/>
</dbReference>
<dbReference type="PANTHER" id="PTHR30118:SF15">
    <property type="entry name" value="TRANSCRIPTIONAL REGULATORY PROTEIN"/>
    <property type="match status" value="1"/>
</dbReference>
<dbReference type="Gene3D" id="1.10.10.10">
    <property type="entry name" value="Winged helix-like DNA-binding domain superfamily/Winged helix DNA-binding domain"/>
    <property type="match status" value="1"/>
</dbReference>
<accession>A0A081D2V5</accession>
<comment type="caution">
    <text evidence="8">The sequence shown here is derived from an EMBL/GenBank/DDBJ whole genome shotgun (WGS) entry which is preliminary data.</text>
</comment>
<protein>
    <submittedName>
        <fullName evidence="8">Putative LysR family transcriptional regulator</fullName>
    </submittedName>
</protein>
<dbReference type="SUPFAM" id="SSF53850">
    <property type="entry name" value="Periplasmic binding protein-like II"/>
    <property type="match status" value="1"/>
</dbReference>
<dbReference type="InterPro" id="IPR036390">
    <property type="entry name" value="WH_DNA-bd_sf"/>
</dbReference>
<dbReference type="AlphaFoldDB" id="A0A081D2V5"/>
<organism evidence="8 9">
    <name type="scientific">Agrobacterium rubi TR3 = NBRC 13261</name>
    <dbReference type="NCBI Taxonomy" id="1368415"/>
    <lineage>
        <taxon>Bacteria</taxon>
        <taxon>Pseudomonadati</taxon>
        <taxon>Pseudomonadota</taxon>
        <taxon>Alphaproteobacteria</taxon>
        <taxon>Hyphomicrobiales</taxon>
        <taxon>Rhizobiaceae</taxon>
        <taxon>Rhizobium/Agrobacterium group</taxon>
        <taxon>Agrobacterium</taxon>
    </lineage>
</organism>
<dbReference type="Gene3D" id="3.40.190.10">
    <property type="entry name" value="Periplasmic binding protein-like II"/>
    <property type="match status" value="2"/>
</dbReference>
<dbReference type="InterPro" id="IPR050389">
    <property type="entry name" value="LysR-type_TF"/>
</dbReference>
<evidence type="ECO:0000256" key="5">
    <source>
        <dbReference type="ARBA" id="ARBA00023159"/>
    </source>
</evidence>
<dbReference type="InterPro" id="IPR000847">
    <property type="entry name" value="LysR_HTH_N"/>
</dbReference>
<dbReference type="RefSeq" id="WP_045232704.1">
    <property type="nucleotide sequence ID" value="NZ_BBJU01000034.1"/>
</dbReference>
<comment type="similarity">
    <text evidence="1">Belongs to the LysR transcriptional regulatory family.</text>
</comment>